<dbReference type="PANTHER" id="PTHR35689">
    <property type="entry name" value="EARLY ENDOSOME ANTIGEN"/>
    <property type="match status" value="1"/>
</dbReference>
<dbReference type="AlphaFoldDB" id="A0ABC8RVN7"/>
<keyword evidence="2" id="KW-0472">Membrane</keyword>
<evidence type="ECO:0000313" key="3">
    <source>
        <dbReference type="EMBL" id="CAK9149031.1"/>
    </source>
</evidence>
<proteinExistence type="predicted"/>
<evidence type="ECO:0000256" key="1">
    <source>
        <dbReference type="SAM" id="Coils"/>
    </source>
</evidence>
<organism evidence="3 4">
    <name type="scientific">Ilex paraguariensis</name>
    <name type="common">yerba mate</name>
    <dbReference type="NCBI Taxonomy" id="185542"/>
    <lineage>
        <taxon>Eukaryota</taxon>
        <taxon>Viridiplantae</taxon>
        <taxon>Streptophyta</taxon>
        <taxon>Embryophyta</taxon>
        <taxon>Tracheophyta</taxon>
        <taxon>Spermatophyta</taxon>
        <taxon>Magnoliopsida</taxon>
        <taxon>eudicotyledons</taxon>
        <taxon>Gunneridae</taxon>
        <taxon>Pentapetalae</taxon>
        <taxon>asterids</taxon>
        <taxon>campanulids</taxon>
        <taxon>Aquifoliales</taxon>
        <taxon>Aquifoliaceae</taxon>
        <taxon>Ilex</taxon>
    </lineage>
</organism>
<accession>A0ABC8RVN7</accession>
<keyword evidence="2" id="KW-0812">Transmembrane</keyword>
<dbReference type="Proteomes" id="UP001642360">
    <property type="component" value="Unassembled WGS sequence"/>
</dbReference>
<evidence type="ECO:0000313" key="4">
    <source>
        <dbReference type="Proteomes" id="UP001642360"/>
    </source>
</evidence>
<comment type="caution">
    <text evidence="3">The sequence shown here is derived from an EMBL/GenBank/DDBJ whole genome shotgun (WGS) entry which is preliminary data.</text>
</comment>
<sequence>MDLSQGIDDYLRETIEYSLGLPVSTHTLELKLRASEEAQKRLVNQLLYLQARLKDKEEIIERVRTESSMNAQVLKKFVDENQKLAMECSNLLDQCKKWERECSLYDRDREALMEFGNEADERAKEAEIRVHELEEEIRCLSEKLQYYKRQCEMQLVNFSPYFLYPYISVCLIVYHLLVLE</sequence>
<feature type="transmembrane region" description="Helical" evidence="2">
    <location>
        <begin position="161"/>
        <end position="179"/>
    </location>
</feature>
<reference evidence="3 4" key="1">
    <citation type="submission" date="2024-02" db="EMBL/GenBank/DDBJ databases">
        <authorList>
            <person name="Vignale AGUSTIN F."/>
            <person name="Sosa J E."/>
            <person name="Modenutti C."/>
        </authorList>
    </citation>
    <scope>NUCLEOTIDE SEQUENCE [LARGE SCALE GENOMIC DNA]</scope>
</reference>
<dbReference type="EMBL" id="CAUOFW020001825">
    <property type="protein sequence ID" value="CAK9149031.1"/>
    <property type="molecule type" value="Genomic_DNA"/>
</dbReference>
<evidence type="ECO:0000256" key="2">
    <source>
        <dbReference type="SAM" id="Phobius"/>
    </source>
</evidence>
<feature type="coiled-coil region" evidence="1">
    <location>
        <begin position="81"/>
        <end position="150"/>
    </location>
</feature>
<keyword evidence="1" id="KW-0175">Coiled coil</keyword>
<name>A0ABC8RVN7_9AQUA</name>
<protein>
    <submittedName>
        <fullName evidence="3">Uncharacterized protein</fullName>
    </submittedName>
</protein>
<keyword evidence="4" id="KW-1185">Reference proteome</keyword>
<keyword evidence="2" id="KW-1133">Transmembrane helix</keyword>
<gene>
    <name evidence="3" type="ORF">ILEXP_LOCUS17024</name>
</gene>
<dbReference type="PANTHER" id="PTHR35689:SF1">
    <property type="entry name" value="EARLY ENDOSOME ANTIGEN"/>
    <property type="match status" value="1"/>
</dbReference>